<name>A0A2W5Z429_9BACT</name>
<dbReference type="EMBL" id="QHBU01000302">
    <property type="protein sequence ID" value="PZR77436.1"/>
    <property type="molecule type" value="Genomic_DNA"/>
</dbReference>
<dbReference type="InterPro" id="IPR032710">
    <property type="entry name" value="NTF2-like_dom_sf"/>
</dbReference>
<dbReference type="PANTHER" id="PTHR34957">
    <property type="entry name" value="NUCLEAR TRANSPORT FACTOR 2 (NTF2) FAMILY PROTEIN"/>
    <property type="match status" value="1"/>
</dbReference>
<evidence type="ECO:0000313" key="2">
    <source>
        <dbReference type="EMBL" id="PZR77436.1"/>
    </source>
</evidence>
<comment type="caution">
    <text evidence="2">The sequence shown here is derived from an EMBL/GenBank/DDBJ whole genome shotgun (WGS) entry which is preliminary data.</text>
</comment>
<reference evidence="2 3" key="1">
    <citation type="journal article" date="2017" name="Nature">
        <title>Atmospheric trace gases support primary production in Antarctic desert surface soil.</title>
        <authorList>
            <person name="Ji M."/>
            <person name="Greening C."/>
            <person name="Vanwonterghem I."/>
            <person name="Carere C.R."/>
            <person name="Bay S.K."/>
            <person name="Steen J.A."/>
            <person name="Montgomery K."/>
            <person name="Lines T."/>
            <person name="Beardall J."/>
            <person name="van Dorst J."/>
            <person name="Snape I."/>
            <person name="Stott M.B."/>
            <person name="Hugenholtz P."/>
            <person name="Ferrari B.C."/>
        </authorList>
    </citation>
    <scope>NUCLEOTIDE SEQUENCE [LARGE SCALE GENOMIC DNA]</scope>
    <source>
        <strain evidence="2">RRmetagenome_bin12</strain>
    </source>
</reference>
<dbReference type="Proteomes" id="UP000248724">
    <property type="component" value="Unassembled WGS sequence"/>
</dbReference>
<dbReference type="Pfam" id="PF13474">
    <property type="entry name" value="SnoaL_3"/>
    <property type="match status" value="1"/>
</dbReference>
<protein>
    <recommendedName>
        <fullName evidence="1">SnoaL-like domain-containing protein</fullName>
    </recommendedName>
</protein>
<sequence length="202" mass="21805">MAEKRKARAQSLNDATFDGVSDTGRGRVIASPYYSGVTLRRIAGLTGARATLRCSRRRGKRTEGAPTANADIDAIDTANQAFYGAFEDRDLEAMSELWEHSDRVTCTHPGWSTLRGWGQVAASFFALFQNDQHLQFILTNASAASAGDVAWVSVDENILSDAQPATTVAALNVFTRVPGGPWRLVAHHASPVTADPELGDEE</sequence>
<dbReference type="InterPro" id="IPR037401">
    <property type="entry name" value="SnoaL-like"/>
</dbReference>
<gene>
    <name evidence="2" type="ORF">DLM65_15710</name>
</gene>
<proteinExistence type="predicted"/>
<accession>A0A2W5Z429</accession>
<feature type="domain" description="SnoaL-like" evidence="1">
    <location>
        <begin position="75"/>
        <end position="192"/>
    </location>
</feature>
<dbReference type="PANTHER" id="PTHR34957:SF1">
    <property type="entry name" value="NUCLEAR TRANSPORT FACTOR 2 (NTF2) FAMILY PROTEIN"/>
    <property type="match status" value="1"/>
</dbReference>
<organism evidence="2 3">
    <name type="scientific">Candidatus Aeolococcus gillhamiae</name>
    <dbReference type="NCBI Taxonomy" id="3127015"/>
    <lineage>
        <taxon>Bacteria</taxon>
        <taxon>Bacillati</taxon>
        <taxon>Candidatus Dormiibacterota</taxon>
        <taxon>Candidatus Dormibacteria</taxon>
        <taxon>Candidatus Aeolococcales</taxon>
        <taxon>Candidatus Aeolococcaceae</taxon>
        <taxon>Candidatus Aeolococcus</taxon>
    </lineage>
</organism>
<evidence type="ECO:0000313" key="3">
    <source>
        <dbReference type="Proteomes" id="UP000248724"/>
    </source>
</evidence>
<evidence type="ECO:0000259" key="1">
    <source>
        <dbReference type="Pfam" id="PF13474"/>
    </source>
</evidence>
<dbReference type="AlphaFoldDB" id="A0A2W5Z429"/>
<dbReference type="SUPFAM" id="SSF54427">
    <property type="entry name" value="NTF2-like"/>
    <property type="match status" value="1"/>
</dbReference>
<dbReference type="Gene3D" id="3.10.450.50">
    <property type="match status" value="1"/>
</dbReference>